<evidence type="ECO:0000256" key="6">
    <source>
        <dbReference type="SAM" id="MobiDB-lite"/>
    </source>
</evidence>
<dbReference type="Proteomes" id="UP000838412">
    <property type="component" value="Chromosome 19"/>
</dbReference>
<feature type="transmembrane region" description="Helical" evidence="7">
    <location>
        <begin position="67"/>
        <end position="91"/>
    </location>
</feature>
<dbReference type="InterPro" id="IPR007237">
    <property type="entry name" value="CD20-like"/>
</dbReference>
<feature type="compositionally biased region" description="Basic residues" evidence="6">
    <location>
        <begin position="515"/>
        <end position="529"/>
    </location>
</feature>
<dbReference type="OrthoDB" id="10036151at2759"/>
<comment type="subcellular location">
    <subcellularLocation>
        <location evidence="1">Membrane</location>
        <topology evidence="1">Multi-pass membrane protein</topology>
    </subcellularLocation>
</comment>
<dbReference type="PANTHER" id="PTHR17615">
    <property type="entry name" value="PROTEIN FAM189A"/>
    <property type="match status" value="1"/>
</dbReference>
<dbReference type="PANTHER" id="PTHR17615:SF9">
    <property type="entry name" value="PROTEIN FAM189A1"/>
    <property type="match status" value="1"/>
</dbReference>
<proteinExistence type="inferred from homology"/>
<keyword evidence="9" id="KW-1185">Reference proteome</keyword>
<accession>A0A8K0EJZ0</accession>
<feature type="region of interest" description="Disordered" evidence="6">
    <location>
        <begin position="437"/>
        <end position="530"/>
    </location>
</feature>
<reference evidence="8" key="1">
    <citation type="submission" date="2022-01" db="EMBL/GenBank/DDBJ databases">
        <authorList>
            <person name="Braso-Vives M."/>
        </authorList>
    </citation>
    <scope>NUCLEOTIDE SEQUENCE</scope>
</reference>
<evidence type="ECO:0000313" key="8">
    <source>
        <dbReference type="EMBL" id="CAH1251532.1"/>
    </source>
</evidence>
<evidence type="ECO:0000256" key="3">
    <source>
        <dbReference type="ARBA" id="ARBA00022989"/>
    </source>
</evidence>
<organism evidence="8 9">
    <name type="scientific">Branchiostoma lanceolatum</name>
    <name type="common">Common lancelet</name>
    <name type="synonym">Amphioxus lanceolatum</name>
    <dbReference type="NCBI Taxonomy" id="7740"/>
    <lineage>
        <taxon>Eukaryota</taxon>
        <taxon>Metazoa</taxon>
        <taxon>Chordata</taxon>
        <taxon>Cephalochordata</taxon>
        <taxon>Leptocardii</taxon>
        <taxon>Amphioxiformes</taxon>
        <taxon>Branchiostomatidae</taxon>
        <taxon>Branchiostoma</taxon>
    </lineage>
</organism>
<protein>
    <submittedName>
        <fullName evidence="8">FAM189A1 protein</fullName>
    </submittedName>
</protein>
<keyword evidence="4 7" id="KW-0472">Membrane</keyword>
<comment type="similarity">
    <text evidence="5">Belongs to the ENTREP family.</text>
</comment>
<dbReference type="EMBL" id="OV696704">
    <property type="protein sequence ID" value="CAH1251532.1"/>
    <property type="molecule type" value="Genomic_DNA"/>
</dbReference>
<dbReference type="Pfam" id="PF04103">
    <property type="entry name" value="CD20"/>
    <property type="match status" value="1"/>
</dbReference>
<keyword evidence="3 7" id="KW-1133">Transmembrane helix</keyword>
<feature type="transmembrane region" description="Helical" evidence="7">
    <location>
        <begin position="127"/>
        <end position="148"/>
    </location>
</feature>
<keyword evidence="2 7" id="KW-0812">Transmembrane</keyword>
<dbReference type="InterPro" id="IPR030431">
    <property type="entry name" value="ENTREP1-3"/>
</dbReference>
<name>A0A8K0EJZ0_BRALA</name>
<sequence length="669" mass="72259">MGVSCSRRCLECVTTASLLTWPQLTGIRRQQGRPEVRLDMRAVRHGLVVTQARPGGRDLLGRSQAMLLGLGILQIVLGCAVVSLSFAALAMTTYSRVRNACPYWAGFAAMLSGGVGMIAWKQQTSLAVSFFTFLSAVCVLLHLVAAVLSGESTSLLTSLNSCIPQNLGKTCQCLLGGTDMTCSGIQTLLKDLMYAVCGTSVVACLVSALSVAVGCLHFIKRGSHQSMLYGHSLGSPVLPSDSLRTPLEDEMFPVNMVQPVPPPPYSPPGCYISQHGILSEDPPPYSAVDPLARITEIGAQWTTEAQRSVDDATRLSPSVEGASGTQAVSHSVLAVSHSGTLNNMLDSLQLASSFNSGQTSPNTKETTTCESAELQRAVDMSLESVLQAFHEQTQQMDGTETNVRQEPTRNFRHVPHFNLPDATPSPQGAASLVRVNSDSNVPRHGSRSRQDSKNKTQETRVRSDPRLGLHRRHEEPLAEVSSLNGIQEDSHPHGNTGRKSKAERPKTLNLSGNAKLRKHTHRSHKKRPRSLVDAKDLKDTKVLVAQFLEQPVGNLPPAVQIVVENIKSVIQSDEHHLAEVMHSASVLQEVEVRHSTYRYSLSSTSSSSHVSSSGSVYRTVEVSSSTVYRTGEVSPSSAVFRTAEAPGAVPFRTAEGLETAEDCYRETVL</sequence>
<evidence type="ECO:0000256" key="1">
    <source>
        <dbReference type="ARBA" id="ARBA00004141"/>
    </source>
</evidence>
<evidence type="ECO:0000256" key="2">
    <source>
        <dbReference type="ARBA" id="ARBA00022692"/>
    </source>
</evidence>
<evidence type="ECO:0000313" key="9">
    <source>
        <dbReference type="Proteomes" id="UP000838412"/>
    </source>
</evidence>
<feature type="transmembrane region" description="Helical" evidence="7">
    <location>
        <begin position="103"/>
        <end position="120"/>
    </location>
</feature>
<dbReference type="GO" id="GO:0016020">
    <property type="term" value="C:membrane"/>
    <property type="evidence" value="ECO:0007669"/>
    <property type="project" value="UniProtKB-SubCell"/>
</dbReference>
<evidence type="ECO:0000256" key="7">
    <source>
        <dbReference type="SAM" id="Phobius"/>
    </source>
</evidence>
<evidence type="ECO:0000256" key="4">
    <source>
        <dbReference type="ARBA" id="ARBA00023136"/>
    </source>
</evidence>
<dbReference type="AlphaFoldDB" id="A0A8K0EJZ0"/>
<gene>
    <name evidence="8" type="primary">FAM189A1</name>
    <name evidence="8" type="ORF">BLAG_LOCUS11890</name>
</gene>
<evidence type="ECO:0000256" key="5">
    <source>
        <dbReference type="ARBA" id="ARBA00034309"/>
    </source>
</evidence>
<feature type="compositionally biased region" description="Basic and acidic residues" evidence="6">
    <location>
        <begin position="448"/>
        <end position="476"/>
    </location>
</feature>